<proteinExistence type="inferred from homology"/>
<evidence type="ECO:0000256" key="2">
    <source>
        <dbReference type="ARBA" id="ARBA00023157"/>
    </source>
</evidence>
<comment type="similarity">
    <text evidence="1">Belongs to the copper type II ascorbate-dependent monooxygenase family.</text>
</comment>
<dbReference type="PANTHER" id="PTHR10157:SF23">
    <property type="entry name" value="MOXD1 HOMOLOG 1"/>
    <property type="match status" value="1"/>
</dbReference>
<feature type="transmembrane region" description="Helical" evidence="4">
    <location>
        <begin position="785"/>
        <end position="806"/>
    </location>
</feature>
<name>A0ABN8PN84_9CNID</name>
<gene>
    <name evidence="6" type="ORF">PEVE_00044271</name>
</gene>
<dbReference type="InterPro" id="IPR000945">
    <property type="entry name" value="DBH-like"/>
</dbReference>
<comment type="caution">
    <text evidence="6">The sequence shown here is derived from an EMBL/GenBank/DDBJ whole genome shotgun (WGS) entry which is preliminary data.</text>
</comment>
<dbReference type="InterPro" id="IPR045266">
    <property type="entry name" value="DOH_DOMON"/>
</dbReference>
<dbReference type="InterPro" id="IPR014784">
    <property type="entry name" value="Cu2_ascorb_mOase-like_C"/>
</dbReference>
<keyword evidence="3" id="KW-0325">Glycoprotein</keyword>
<dbReference type="SUPFAM" id="SSF49344">
    <property type="entry name" value="CBD9-like"/>
    <property type="match status" value="1"/>
</dbReference>
<evidence type="ECO:0000256" key="4">
    <source>
        <dbReference type="SAM" id="Phobius"/>
    </source>
</evidence>
<accession>A0ABN8PN84</accession>
<sequence>MILYECDGNFTEEHFDEGVDCDSRANMPYQKCRRYSMVAAWAVGGQAFYYPAHVGLAIGASDSPKYLLLETHYDNPSLTKGQKDSSGLTFYYTDKLRKYEAGIAAVGVGVNSWHIIPPKQKNWLSVGYCMHQCTESLFKNQGLPDGGGINVFAAILHTHLAGRATWTKHIRNGKELPEIARDNHYDFNFQKNTISKMSVALYLVLCLSAFHCTVSADLFSEYAHHAVLDTAEKIKLFWTVDWDAESVSFALEAATTGWVGFGFSGRSGQMVGSDLVIGWVKDNKGYLTDRYADSKAVPPIDDQKDYELTDSQESDGKTLLKFKRKFDTCDSRDRKLEVGSAKVVFASHSEDPVSPTDIKHHEFRGVKSILLLSSVDTRNTSETGWMKFDLTARNMTIPGNKSTTYWCTLLKGPELKSKHHITKIVPLIQDGNEGFVHHMIMYECFGNFTEKDFDEGVPCNSDANMPYQKCRRYAMVAAWAVGGQGLFYPPHVGLPIGSSDSPKNFLLETHYDNPSLVKGQKDSSGLTIYYTEKLRKYDAGIAAVGVAVSRWHIIPPKQENWISVGYCMHQCTEDLFKNTGLPEGGINIFAAGLHTHLAGRASWTKHVRKGKELPEIARDDHYDFNFQDTQMLRKEINIQPGDDIIHYCQYDSMDRDKPIKGGDSTYEEMCLDFLLYYPRVKGLKWCDTTLFEPSWQLVDKLYPEADRSEHLYDTPLVYMDINWKDAELANDLRKYESELDALIPECWRRKRSSLADVKGPHAKLRVPIPKITEPLPPKKTCPVEASGAGITISCASYFVVILCVLFPKFYFD</sequence>
<evidence type="ECO:0000256" key="1">
    <source>
        <dbReference type="ARBA" id="ARBA00010676"/>
    </source>
</evidence>
<evidence type="ECO:0000256" key="3">
    <source>
        <dbReference type="ARBA" id="ARBA00023180"/>
    </source>
</evidence>
<dbReference type="InterPro" id="IPR005018">
    <property type="entry name" value="DOMON_domain"/>
</dbReference>
<dbReference type="Proteomes" id="UP001159427">
    <property type="component" value="Unassembled WGS sequence"/>
</dbReference>
<keyword evidence="2" id="KW-1015">Disulfide bond</keyword>
<dbReference type="Pfam" id="PF03712">
    <property type="entry name" value="Cu2_monoox_C"/>
    <property type="match status" value="2"/>
</dbReference>
<dbReference type="InterPro" id="IPR024548">
    <property type="entry name" value="Cu2_monoox_C"/>
</dbReference>
<protein>
    <recommendedName>
        <fullName evidence="5">DOMON domain-containing protein</fullName>
    </recommendedName>
</protein>
<evidence type="ECO:0000259" key="5">
    <source>
        <dbReference type="PROSITE" id="PS50836"/>
    </source>
</evidence>
<keyword evidence="7" id="KW-1185">Reference proteome</keyword>
<keyword evidence="4" id="KW-1133">Transmembrane helix</keyword>
<dbReference type="Gene3D" id="2.60.120.310">
    <property type="entry name" value="Copper type II, ascorbate-dependent monooxygenase, N-terminal domain"/>
    <property type="match status" value="2"/>
</dbReference>
<reference evidence="6 7" key="1">
    <citation type="submission" date="2022-05" db="EMBL/GenBank/DDBJ databases">
        <authorList>
            <consortium name="Genoscope - CEA"/>
            <person name="William W."/>
        </authorList>
    </citation>
    <scope>NUCLEOTIDE SEQUENCE [LARGE SCALE GENOMIC DNA]</scope>
</reference>
<dbReference type="InterPro" id="IPR028460">
    <property type="entry name" value="Tbh/DBH"/>
</dbReference>
<dbReference type="SUPFAM" id="SSF49742">
    <property type="entry name" value="PHM/PNGase F"/>
    <property type="match status" value="4"/>
</dbReference>
<dbReference type="PANTHER" id="PTHR10157">
    <property type="entry name" value="DOPAMINE BETA HYDROXYLASE RELATED"/>
    <property type="match status" value="1"/>
</dbReference>
<dbReference type="Pfam" id="PF03351">
    <property type="entry name" value="DOMON"/>
    <property type="match status" value="1"/>
</dbReference>
<dbReference type="Gene3D" id="2.60.120.230">
    <property type="match status" value="2"/>
</dbReference>
<keyword evidence="4" id="KW-0812">Transmembrane</keyword>
<dbReference type="InterPro" id="IPR036939">
    <property type="entry name" value="Cu2_ascorb_mOase_N_sf"/>
</dbReference>
<dbReference type="SMART" id="SM00664">
    <property type="entry name" value="DoH"/>
    <property type="match status" value="1"/>
</dbReference>
<dbReference type="PROSITE" id="PS50836">
    <property type="entry name" value="DOMON"/>
    <property type="match status" value="1"/>
</dbReference>
<organism evidence="6 7">
    <name type="scientific">Porites evermanni</name>
    <dbReference type="NCBI Taxonomy" id="104178"/>
    <lineage>
        <taxon>Eukaryota</taxon>
        <taxon>Metazoa</taxon>
        <taxon>Cnidaria</taxon>
        <taxon>Anthozoa</taxon>
        <taxon>Hexacorallia</taxon>
        <taxon>Scleractinia</taxon>
        <taxon>Fungiina</taxon>
        <taxon>Poritidae</taxon>
        <taxon>Porites</taxon>
    </lineage>
</organism>
<evidence type="ECO:0000313" key="6">
    <source>
        <dbReference type="EMBL" id="CAH3147379.1"/>
    </source>
</evidence>
<dbReference type="PRINTS" id="PR00767">
    <property type="entry name" value="DBMONOXGNASE"/>
</dbReference>
<evidence type="ECO:0000313" key="7">
    <source>
        <dbReference type="Proteomes" id="UP001159427"/>
    </source>
</evidence>
<dbReference type="EMBL" id="CALNXI010000930">
    <property type="protein sequence ID" value="CAH3147379.1"/>
    <property type="molecule type" value="Genomic_DNA"/>
</dbReference>
<dbReference type="CDD" id="cd09631">
    <property type="entry name" value="DOMON_DOH"/>
    <property type="match status" value="1"/>
</dbReference>
<keyword evidence="4" id="KW-0472">Membrane</keyword>
<dbReference type="InterPro" id="IPR008977">
    <property type="entry name" value="PHM/PNGase_F_dom_sf"/>
</dbReference>
<feature type="domain" description="DOMON" evidence="5">
    <location>
        <begin position="232"/>
        <end position="348"/>
    </location>
</feature>
<dbReference type="Pfam" id="PF01082">
    <property type="entry name" value="Cu2_monooxygen"/>
    <property type="match status" value="2"/>
</dbReference>
<dbReference type="InterPro" id="IPR000323">
    <property type="entry name" value="Cu2_ascorb_mOase_N"/>
</dbReference>